<sequence>MPYGADNQLFNIVCTKGESAIRSYISGYLFGQNPKSEEPIQQIRQVAERAIRFKAGNCDAMEAIIFSLLATQNLSAPILSAFDHDRDHCYTLIGDPKGRKWGTKNTVVVDAWHPFGTVYTLGQSCILNSEPDIFFQHPASTPAPDLITTLLEKKPRTVNIVEIDLFTENNEIPNVGNDPLEYFYKTSPPELCQDERDGAKDPSTIYKNNDEILQTFDEMSIEFLQEQKDALKI</sequence>
<dbReference type="AlphaFoldDB" id="A0A2Z6EWQ0"/>
<dbReference type="Proteomes" id="UP000282597">
    <property type="component" value="Chromosome"/>
</dbReference>
<proteinExistence type="predicted"/>
<name>A0A2Z6EWQ0_9BURK</name>
<protein>
    <submittedName>
        <fullName evidence="1">Uncharacterized protein</fullName>
    </submittedName>
</protein>
<keyword evidence="2" id="KW-1185">Reference proteome</keyword>
<dbReference type="KEGG" id="mcys:MCB1EB_1364"/>
<dbReference type="EMBL" id="AP018150">
    <property type="protein sequence ID" value="BBE09525.1"/>
    <property type="molecule type" value="Genomic_DNA"/>
</dbReference>
<reference evidence="1 2" key="1">
    <citation type="journal article" date="2018" name="Microbes Environ.">
        <title>Comparative Genomic Insights into Endofungal Lifestyles of Two Bacterial Endosymbionts, Mycoavidus cysteinexigens and Burkholderia rhizoxinica.</title>
        <authorList>
            <person name="Sharmin D."/>
            <person name="Guo Y."/>
            <person name="Nishizawa T."/>
            <person name="Ohshima S."/>
            <person name="Sato Y."/>
            <person name="Takashima Y."/>
            <person name="Narisawa K."/>
            <person name="Ohta H."/>
        </authorList>
    </citation>
    <scope>NUCLEOTIDE SEQUENCE [LARGE SCALE GENOMIC DNA]</scope>
    <source>
        <strain evidence="1 2">B1-EB</strain>
    </source>
</reference>
<gene>
    <name evidence="1" type="ORF">MCB1EB_1364</name>
</gene>
<evidence type="ECO:0000313" key="1">
    <source>
        <dbReference type="EMBL" id="BBE09525.1"/>
    </source>
</evidence>
<organism evidence="1 2">
    <name type="scientific">Mycoavidus cysteinexigens</name>
    <dbReference type="NCBI Taxonomy" id="1553431"/>
    <lineage>
        <taxon>Bacteria</taxon>
        <taxon>Pseudomonadati</taxon>
        <taxon>Pseudomonadota</taxon>
        <taxon>Betaproteobacteria</taxon>
        <taxon>Burkholderiales</taxon>
        <taxon>Burkholderiaceae</taxon>
        <taxon>Mycoavidus</taxon>
    </lineage>
</organism>
<accession>A0A2Z6EWQ0</accession>
<dbReference type="RefSeq" id="WP_052393572.1">
    <property type="nucleotide sequence ID" value="NZ_BSOD01000015.1"/>
</dbReference>
<evidence type="ECO:0000313" key="2">
    <source>
        <dbReference type="Proteomes" id="UP000282597"/>
    </source>
</evidence>